<evidence type="ECO:0000256" key="1">
    <source>
        <dbReference type="SAM" id="Phobius"/>
    </source>
</evidence>
<organism evidence="3 4">
    <name type="scientific">Prevotella lacticifex</name>
    <dbReference type="NCBI Taxonomy" id="2854755"/>
    <lineage>
        <taxon>Bacteria</taxon>
        <taxon>Pseudomonadati</taxon>
        <taxon>Bacteroidota</taxon>
        <taxon>Bacteroidia</taxon>
        <taxon>Bacteroidales</taxon>
        <taxon>Prevotellaceae</taxon>
        <taxon>Prevotella</taxon>
    </lineage>
</organism>
<evidence type="ECO:0000313" key="3">
    <source>
        <dbReference type="EMBL" id="GJG58399.1"/>
    </source>
</evidence>
<protein>
    <recommendedName>
        <fullName evidence="5">VWA domain-containing protein</fullName>
    </recommendedName>
</protein>
<accession>A0A9R1CX97</accession>
<proteinExistence type="predicted"/>
<reference evidence="3" key="1">
    <citation type="journal article" date="2022" name="Int. J. Syst. Evol. Microbiol.">
        <title>Prevotella lacticifex sp. nov., isolated from the rumen of cows.</title>
        <authorList>
            <person name="Shinkai T."/>
            <person name="Ikeyama N."/>
            <person name="Kumagai M."/>
            <person name="Ohmori H."/>
            <person name="Sakamoto M."/>
            <person name="Ohkuma M."/>
            <person name="Mitsumori M."/>
        </authorList>
    </citation>
    <scope>NUCLEOTIDE SEQUENCE</scope>
    <source>
        <strain evidence="3">R5076</strain>
    </source>
</reference>
<feature type="transmembrane region" description="Helical" evidence="1">
    <location>
        <begin position="398"/>
        <end position="418"/>
    </location>
</feature>
<dbReference type="GeneID" id="72467569"/>
<dbReference type="AlphaFoldDB" id="A0A9R1CX97"/>
<gene>
    <name evidence="3" type="ORF">PRLR5076_12500</name>
</gene>
<keyword evidence="1" id="KW-0812">Transmembrane</keyword>
<feature type="chain" id="PRO_5040496387" description="VWA domain-containing protein" evidence="2">
    <location>
        <begin position="22"/>
        <end position="439"/>
    </location>
</feature>
<feature type="signal peptide" evidence="2">
    <location>
        <begin position="1"/>
        <end position="21"/>
    </location>
</feature>
<comment type="caution">
    <text evidence="3">The sequence shown here is derived from an EMBL/GenBank/DDBJ whole genome shotgun (WGS) entry which is preliminary data.</text>
</comment>
<dbReference type="Proteomes" id="UP000825483">
    <property type="component" value="Unassembled WGS sequence"/>
</dbReference>
<sequence length="439" mass="50796">MKNFKLLVCAFVFLCCNNAMAGMLLMQYESNKAKKQYTQQRNIHLNRHFIVAIDGAMPKYTNELLKNSTKEYVENLLNEYFEYDKNDFLSLVTYQVDLSNPDFNRFAFAPHISNGTSALWKQQDKVDFSALGNWAGMVIQQNRFVGINKASFQSAAKQYILQAVKQSSNLGANDTYIIMLSDEKVNGVDDNYQLEWNNISTSRGSRIAPYREEVFSKLKNINQRYQFEPVRFYGQYKHEFAHIAKEPFVLAIYKVRPTIIPSIQSIANIPAQLPFKKVRGGYAFDLDLSTTDPMYFVSKTELILNGKNKKYTSKESKLNQVIDKEVLSECDTVTVRVWVNYKDGIYNGLVMNPYDEDYRKGLTITQSVVFKDDAKIFGKIAMPDFLWWFWADDVQAIVIFWDLVFILLFAIIICVLTYRGFKRVTAYVPNNDSIKISHM</sequence>
<keyword evidence="2" id="KW-0732">Signal</keyword>
<keyword evidence="1" id="KW-1133">Transmembrane helix</keyword>
<keyword evidence="1" id="KW-0472">Membrane</keyword>
<keyword evidence="4" id="KW-1185">Reference proteome</keyword>
<dbReference type="EMBL" id="BPUB01000001">
    <property type="protein sequence ID" value="GJG58399.1"/>
    <property type="molecule type" value="Genomic_DNA"/>
</dbReference>
<evidence type="ECO:0000313" key="4">
    <source>
        <dbReference type="Proteomes" id="UP000825483"/>
    </source>
</evidence>
<evidence type="ECO:0008006" key="5">
    <source>
        <dbReference type="Google" id="ProtNLM"/>
    </source>
</evidence>
<dbReference type="RefSeq" id="WP_223929302.1">
    <property type="nucleotide sequence ID" value="NZ_BPTU01000001.1"/>
</dbReference>
<evidence type="ECO:0000256" key="2">
    <source>
        <dbReference type="SAM" id="SignalP"/>
    </source>
</evidence>
<name>A0A9R1CX97_9BACT</name>